<organism evidence="1 2">
    <name type="scientific">Paramecium primaurelia</name>
    <dbReference type="NCBI Taxonomy" id="5886"/>
    <lineage>
        <taxon>Eukaryota</taxon>
        <taxon>Sar</taxon>
        <taxon>Alveolata</taxon>
        <taxon>Ciliophora</taxon>
        <taxon>Intramacronucleata</taxon>
        <taxon>Oligohymenophorea</taxon>
        <taxon>Peniculida</taxon>
        <taxon>Parameciidae</taxon>
        <taxon>Paramecium</taxon>
    </lineage>
</organism>
<accession>A0A8S1PH30</accession>
<proteinExistence type="predicted"/>
<dbReference type="Proteomes" id="UP000688137">
    <property type="component" value="Unassembled WGS sequence"/>
</dbReference>
<evidence type="ECO:0000313" key="1">
    <source>
        <dbReference type="EMBL" id="CAD8102610.1"/>
    </source>
</evidence>
<evidence type="ECO:0000313" key="2">
    <source>
        <dbReference type="Proteomes" id="UP000688137"/>
    </source>
</evidence>
<gene>
    <name evidence="1" type="ORF">PPRIM_AZ9-3.1.T1180196</name>
</gene>
<keyword evidence="2" id="KW-1185">Reference proteome</keyword>
<protein>
    <submittedName>
        <fullName evidence="1">Uncharacterized protein</fullName>
    </submittedName>
</protein>
<dbReference type="AlphaFoldDB" id="A0A8S1PH30"/>
<reference evidence="1" key="1">
    <citation type="submission" date="2021-01" db="EMBL/GenBank/DDBJ databases">
        <authorList>
            <consortium name="Genoscope - CEA"/>
            <person name="William W."/>
        </authorList>
    </citation>
    <scope>NUCLEOTIDE SEQUENCE</scope>
</reference>
<comment type="caution">
    <text evidence="1">The sequence shown here is derived from an EMBL/GenBank/DDBJ whole genome shotgun (WGS) entry which is preliminary data.</text>
</comment>
<sequence>MSNQNLANPCVSELTDSFISREMQQTQKIFQTNIRNIIIFKQNRMFTSYALLIIAFTQEQLKQLESNKKLYPMICLN</sequence>
<dbReference type="EMBL" id="CAJJDM010000121">
    <property type="protein sequence ID" value="CAD8102610.1"/>
    <property type="molecule type" value="Genomic_DNA"/>
</dbReference>
<name>A0A8S1PH30_PARPR</name>